<organism evidence="5">
    <name type="scientific">Cupriavidus taiwanensis</name>
    <dbReference type="NCBI Taxonomy" id="164546"/>
    <lineage>
        <taxon>Bacteria</taxon>
        <taxon>Pseudomonadati</taxon>
        <taxon>Pseudomonadota</taxon>
        <taxon>Betaproteobacteria</taxon>
        <taxon>Burkholderiales</taxon>
        <taxon>Burkholderiaceae</taxon>
        <taxon>Cupriavidus</taxon>
    </lineage>
</organism>
<dbReference type="InterPro" id="IPR010071">
    <property type="entry name" value="AA_adenyl_dom"/>
</dbReference>
<dbReference type="GO" id="GO:0016874">
    <property type="term" value="F:ligase activity"/>
    <property type="evidence" value="ECO:0007669"/>
    <property type="project" value="UniProtKB-KW"/>
</dbReference>
<feature type="domain" description="Carrier" evidence="4">
    <location>
        <begin position="949"/>
        <end position="1024"/>
    </location>
</feature>
<dbReference type="InterPro" id="IPR023213">
    <property type="entry name" value="CAT-like_dom_sf"/>
</dbReference>
<dbReference type="InterPro" id="IPR029058">
    <property type="entry name" value="AB_hydrolase_fold"/>
</dbReference>
<keyword evidence="2" id="KW-0596">Phosphopantetheine</keyword>
<dbReference type="InterPro" id="IPR009081">
    <property type="entry name" value="PP-bd_ACP"/>
</dbReference>
<dbReference type="Gene3D" id="3.40.50.980">
    <property type="match status" value="2"/>
</dbReference>
<dbReference type="GO" id="GO:0005737">
    <property type="term" value="C:cytoplasm"/>
    <property type="evidence" value="ECO:0007669"/>
    <property type="project" value="TreeGrafter"/>
</dbReference>
<dbReference type="GO" id="GO:0047462">
    <property type="term" value="F:phenylalanine racemase (ATP-hydrolyzing) activity"/>
    <property type="evidence" value="ECO:0007669"/>
    <property type="project" value="UniProtKB-EC"/>
</dbReference>
<comment type="caution">
    <text evidence="5">The sequence shown here is derived from an EMBL/GenBank/DDBJ whole genome shotgun (WGS) entry which is preliminary data.</text>
</comment>
<evidence type="ECO:0000256" key="3">
    <source>
        <dbReference type="ARBA" id="ARBA00022553"/>
    </source>
</evidence>
<dbReference type="EMBL" id="OFSP01000037">
    <property type="protein sequence ID" value="SOY64362.1"/>
    <property type="molecule type" value="Genomic_DNA"/>
</dbReference>
<protein>
    <submittedName>
        <fullName evidence="5">Proposed function:NRPS:C-A-PCP, non ribosomal peptide synthase, contains 1 condensation domain, 1 AMP-acid ligases II domain</fullName>
        <ecNumber evidence="5">5.1.1.11</ecNumber>
    </submittedName>
</protein>
<name>A0A375C893_9BURK</name>
<dbReference type="Pfam" id="PF00501">
    <property type="entry name" value="AMP-binding"/>
    <property type="match status" value="1"/>
</dbReference>
<dbReference type="InterPro" id="IPR020845">
    <property type="entry name" value="AMP-binding_CS"/>
</dbReference>
<dbReference type="NCBIfam" id="TIGR01733">
    <property type="entry name" value="AA-adenyl-dom"/>
    <property type="match status" value="1"/>
</dbReference>
<evidence type="ECO:0000256" key="1">
    <source>
        <dbReference type="ARBA" id="ARBA00001957"/>
    </source>
</evidence>
<dbReference type="InterPro" id="IPR001242">
    <property type="entry name" value="Condensation_dom"/>
</dbReference>
<dbReference type="RefSeq" id="WP_116340352.1">
    <property type="nucleotide sequence ID" value="NZ_LT976857.1"/>
</dbReference>
<reference evidence="5" key="1">
    <citation type="submission" date="2018-01" db="EMBL/GenBank/DDBJ databases">
        <authorList>
            <person name="Clerissi C."/>
        </authorList>
    </citation>
    <scope>NUCLEOTIDE SEQUENCE</scope>
    <source>
        <strain evidence="5">Cupriavidus taiwanensis STM 3521</strain>
    </source>
</reference>
<dbReference type="Gene3D" id="2.30.38.10">
    <property type="entry name" value="Luciferase, Domain 3"/>
    <property type="match status" value="1"/>
</dbReference>
<dbReference type="GO" id="GO:0031177">
    <property type="term" value="F:phosphopantetheine binding"/>
    <property type="evidence" value="ECO:0007669"/>
    <property type="project" value="InterPro"/>
</dbReference>
<dbReference type="SUPFAM" id="SSF52777">
    <property type="entry name" value="CoA-dependent acyltransferases"/>
    <property type="match status" value="2"/>
</dbReference>
<dbReference type="Gene3D" id="3.30.559.10">
    <property type="entry name" value="Chloramphenicol acetyltransferase-like domain"/>
    <property type="match status" value="1"/>
</dbReference>
<evidence type="ECO:0000259" key="4">
    <source>
        <dbReference type="PROSITE" id="PS50075"/>
    </source>
</evidence>
<keyword evidence="5" id="KW-0413">Isomerase</keyword>
<dbReference type="InterPro" id="IPR006162">
    <property type="entry name" value="Ppantetheine_attach_site"/>
</dbReference>
<evidence type="ECO:0000313" key="5">
    <source>
        <dbReference type="EMBL" id="SOY64362.1"/>
    </source>
</evidence>
<dbReference type="SUPFAM" id="SSF47336">
    <property type="entry name" value="ACP-like"/>
    <property type="match status" value="1"/>
</dbReference>
<gene>
    <name evidence="5" type="primary">taiE</name>
    <name evidence="5" type="ORF">CBM2589_A70466</name>
</gene>
<dbReference type="InterPro" id="IPR036736">
    <property type="entry name" value="ACP-like_sf"/>
</dbReference>
<keyword evidence="3" id="KW-0597">Phosphoprotein</keyword>
<dbReference type="Proteomes" id="UP000256297">
    <property type="component" value="Chromosome CBM2589_a"/>
</dbReference>
<evidence type="ECO:0000256" key="2">
    <source>
        <dbReference type="ARBA" id="ARBA00022450"/>
    </source>
</evidence>
<dbReference type="SUPFAM" id="SSF56801">
    <property type="entry name" value="Acetyl-CoA synthetase-like"/>
    <property type="match status" value="1"/>
</dbReference>
<dbReference type="Pfam" id="PF00668">
    <property type="entry name" value="Condensation"/>
    <property type="match status" value="1"/>
</dbReference>
<dbReference type="EC" id="5.1.1.11" evidence="5"/>
<comment type="cofactor">
    <cofactor evidence="1">
        <name>pantetheine 4'-phosphate</name>
        <dbReference type="ChEBI" id="CHEBI:47942"/>
    </cofactor>
</comment>
<dbReference type="PROSITE" id="PS00455">
    <property type="entry name" value="AMP_BINDING"/>
    <property type="match status" value="1"/>
</dbReference>
<dbReference type="CDD" id="cd05930">
    <property type="entry name" value="A_NRPS"/>
    <property type="match status" value="1"/>
</dbReference>
<dbReference type="InterPro" id="IPR020806">
    <property type="entry name" value="PKS_PP-bd"/>
</dbReference>
<dbReference type="PANTHER" id="PTHR45527">
    <property type="entry name" value="NONRIBOSOMAL PEPTIDE SYNTHETASE"/>
    <property type="match status" value="1"/>
</dbReference>
<dbReference type="GO" id="GO:0044550">
    <property type="term" value="P:secondary metabolite biosynthetic process"/>
    <property type="evidence" value="ECO:0007669"/>
    <property type="project" value="TreeGrafter"/>
</dbReference>
<dbReference type="SMART" id="SM00823">
    <property type="entry name" value="PKS_PP"/>
    <property type="match status" value="1"/>
</dbReference>
<dbReference type="Gene3D" id="3.30.300.30">
    <property type="match status" value="1"/>
</dbReference>
<dbReference type="PROSITE" id="PS50075">
    <property type="entry name" value="CARRIER"/>
    <property type="match status" value="1"/>
</dbReference>
<dbReference type="InterPro" id="IPR000873">
    <property type="entry name" value="AMP-dep_synth/lig_dom"/>
</dbReference>
<dbReference type="InterPro" id="IPR045851">
    <property type="entry name" value="AMP-bd_C_sf"/>
</dbReference>
<dbReference type="AlphaFoldDB" id="A0A375C893"/>
<sequence>MDAITQDFARHARALGREQRALAAPAAPAAHAAHAATVTLSATIEGPLDAQRLQRALCRVAGRHPATGLVFGRVEGLRGLRQHFAGAAPAWSSAGPDQGTPAAALRAALQVLGDNRAQLTLTAHPLAADGPSLVTLLDELAQACADETAPAGAAPLPYADYLDWTDGLALENTEAGAAYWQAVRERLAGLEAPRLPWQRAGNAGEPLAAQWAELSATEATAVAEWAAALGQPLAHALQAAWWLLLARLDPAAAFCAGWQHDCRDDFDVLAGAVGRYEALLPVVVQPDMAAPFADWLAAFGGQLQQHLDWREHCPADAGSGAPARVGFCCGGPASMQWRHGDLHWHAQAPRALLPGLALALQVHVENRMPRRLVLHHAGSVHDADAMACLLEQYRTLLHTLRAAPHTAVGALPLATAAESARAEAMHAPALHVGTQMLPQRLAHWASERPHAPALSAPGLQLSYAGLARAVDAVARQLPALGLRAGQPVGLLLPRSGELVVALLAVMRAGAPYLPLDPAWPSQRRAQILADAGATLVLTDAAHAGAAGPLPQAEIAALLAADTVAGASSALPAAEAAQPAYVLYTSGSTGTPKGVAISHGQLLNYAATSGQALRLDRCQRFALTSTVAADLGNTTLFGALWHGACLCVADAADMRHAAAFAGFLAREHVDCLKIVPSHLDALLDGDTAPLPLPPHATIVLGGEAASPALLQRLRTRMPQARLCNHYGPTETTVGILVHDAGRAAEAVEAPLPLTQVLANCEAYVRTATGKLAAVGETGELYLGGAQLCAGYLNLAAAGTAFVAHPERPGQRLYRSGDLARYLPRGGIELIGRADHQVKVRGFRIECGEVEQALTALPGIRQAVVMLAAPAGGAPRLAAWLVPDDATAGTSMADAALRHALAERLPEAMIPALWFAVAALPRLPNGKVDRRALAHAAAAPAPTAAAGSTREPESELEALLLEQLRDLLGAPGLAVHDDLFEAGGHSLLVIRLVARIRKLLKQEIAPAVVFDAPNAAALAAALCAASADADNLETLAGLQRQLAAMSPEARAALRATATANA</sequence>
<dbReference type="PANTHER" id="PTHR45527:SF1">
    <property type="entry name" value="FATTY ACID SYNTHASE"/>
    <property type="match status" value="1"/>
</dbReference>
<accession>A0A375C893</accession>
<keyword evidence="5" id="KW-0436">Ligase</keyword>
<dbReference type="Pfam" id="PF00550">
    <property type="entry name" value="PP-binding"/>
    <property type="match status" value="1"/>
</dbReference>
<dbReference type="PROSITE" id="PS00012">
    <property type="entry name" value="PHOSPHOPANTETHEINE"/>
    <property type="match status" value="1"/>
</dbReference>
<dbReference type="Gene3D" id="3.30.559.30">
    <property type="entry name" value="Nonribosomal peptide synthetase, condensation domain"/>
    <property type="match status" value="1"/>
</dbReference>
<dbReference type="GO" id="GO:0043041">
    <property type="term" value="P:amino acid activation for nonribosomal peptide biosynthetic process"/>
    <property type="evidence" value="ECO:0007669"/>
    <property type="project" value="TreeGrafter"/>
</dbReference>
<proteinExistence type="predicted"/>
<dbReference type="Gene3D" id="3.40.50.1820">
    <property type="entry name" value="alpha/beta hydrolase"/>
    <property type="match status" value="1"/>
</dbReference>